<organism evidence="2 3">
    <name type="scientific">Lucilia cuprina</name>
    <name type="common">Green bottle fly</name>
    <name type="synonym">Australian sheep blowfly</name>
    <dbReference type="NCBI Taxonomy" id="7375"/>
    <lineage>
        <taxon>Eukaryota</taxon>
        <taxon>Metazoa</taxon>
        <taxon>Ecdysozoa</taxon>
        <taxon>Arthropoda</taxon>
        <taxon>Hexapoda</taxon>
        <taxon>Insecta</taxon>
        <taxon>Pterygota</taxon>
        <taxon>Neoptera</taxon>
        <taxon>Endopterygota</taxon>
        <taxon>Diptera</taxon>
        <taxon>Brachycera</taxon>
        <taxon>Muscomorpha</taxon>
        <taxon>Oestroidea</taxon>
        <taxon>Calliphoridae</taxon>
        <taxon>Luciliinae</taxon>
        <taxon>Lucilia</taxon>
    </lineage>
</organism>
<dbReference type="AlphaFoldDB" id="A0A0L0CR90"/>
<keyword evidence="1" id="KW-0560">Oxidoreductase</keyword>
<dbReference type="InterPro" id="IPR002347">
    <property type="entry name" value="SDR_fam"/>
</dbReference>
<dbReference type="SUPFAM" id="SSF51735">
    <property type="entry name" value="NAD(P)-binding Rossmann-fold domains"/>
    <property type="match status" value="1"/>
</dbReference>
<reference evidence="2 3" key="1">
    <citation type="journal article" date="2015" name="Nat. Commun.">
        <title>Lucilia cuprina genome unlocks parasitic fly biology to underpin future interventions.</title>
        <authorList>
            <person name="Anstead C.A."/>
            <person name="Korhonen P.K."/>
            <person name="Young N.D."/>
            <person name="Hall R.S."/>
            <person name="Jex A.R."/>
            <person name="Murali S.C."/>
            <person name="Hughes D.S."/>
            <person name="Lee S.F."/>
            <person name="Perry T."/>
            <person name="Stroehlein A.J."/>
            <person name="Ansell B.R."/>
            <person name="Breugelmans B."/>
            <person name="Hofmann A."/>
            <person name="Qu J."/>
            <person name="Dugan S."/>
            <person name="Lee S.L."/>
            <person name="Chao H."/>
            <person name="Dinh H."/>
            <person name="Han Y."/>
            <person name="Doddapaneni H.V."/>
            <person name="Worley K.C."/>
            <person name="Muzny D.M."/>
            <person name="Ioannidis P."/>
            <person name="Waterhouse R.M."/>
            <person name="Zdobnov E.M."/>
            <person name="James P.J."/>
            <person name="Bagnall N.H."/>
            <person name="Kotze A.C."/>
            <person name="Gibbs R.A."/>
            <person name="Richards S."/>
            <person name="Batterham P."/>
            <person name="Gasser R.B."/>
        </authorList>
    </citation>
    <scope>NUCLEOTIDE SEQUENCE [LARGE SCALE GENOMIC DNA]</scope>
    <source>
        <strain evidence="2 3">LS</strain>
        <tissue evidence="2">Full body</tissue>
    </source>
</reference>
<gene>
    <name evidence="2" type="ORF">FF38_04301</name>
</gene>
<dbReference type="CDD" id="cd05327">
    <property type="entry name" value="retinol-DH_like_SDR_c_like"/>
    <property type="match status" value="1"/>
</dbReference>
<proteinExistence type="predicted"/>
<dbReference type="PANTHER" id="PTHR43157:SF31">
    <property type="entry name" value="PHOSPHATIDYLINOSITOL-GLYCAN BIOSYNTHESIS CLASS F PROTEIN"/>
    <property type="match status" value="1"/>
</dbReference>
<dbReference type="PANTHER" id="PTHR43157">
    <property type="entry name" value="PHOSPHATIDYLINOSITOL-GLYCAN BIOSYNTHESIS CLASS F PROTEIN-RELATED"/>
    <property type="match status" value="1"/>
</dbReference>
<evidence type="ECO:0000313" key="2">
    <source>
        <dbReference type="EMBL" id="KNC33954.1"/>
    </source>
</evidence>
<dbReference type="Pfam" id="PF00106">
    <property type="entry name" value="adh_short"/>
    <property type="match status" value="1"/>
</dbReference>
<evidence type="ECO:0000256" key="1">
    <source>
        <dbReference type="ARBA" id="ARBA00023002"/>
    </source>
</evidence>
<dbReference type="Proteomes" id="UP000037069">
    <property type="component" value="Unassembled WGS sequence"/>
</dbReference>
<comment type="caution">
    <text evidence="2">The sequence shown here is derived from an EMBL/GenBank/DDBJ whole genome shotgun (WGS) entry which is preliminary data.</text>
</comment>
<dbReference type="InterPro" id="IPR036291">
    <property type="entry name" value="NAD(P)-bd_dom_sf"/>
</dbReference>
<accession>A0A0L0CR90</accession>
<dbReference type="PRINTS" id="PR00081">
    <property type="entry name" value="GDHRDH"/>
</dbReference>
<sequence length="257" mass="29545">MARRGAKVYMACRNYEKCEEARLDIIKQSRNHQVFNRTLDLSSLESVKQFVDDFLKEEHKLHILINNAAIITKKRQLSSDGYELQLATNHLGHFLLTNLLLDTLKNSAPSRIITISSNAHILALLNKQDLQSEKSFIWFKAFLQSKFCNTLFTLKLAELLQDTSVTANCLYPGLVLTDLLYENTWCLFHPLLKFFAKSIKSGAQTAIYLALDPELEDKSGGFYVDMKQAYMPPWVRDSNLAYWLWQESLKMVGLESL</sequence>
<protein>
    <recommendedName>
        <fullName evidence="4">Retinol dehydrogenase 11</fullName>
    </recommendedName>
</protein>
<dbReference type="GO" id="GO:0016491">
    <property type="term" value="F:oxidoreductase activity"/>
    <property type="evidence" value="ECO:0007669"/>
    <property type="project" value="UniProtKB-KW"/>
</dbReference>
<dbReference type="OrthoDB" id="191139at2759"/>
<evidence type="ECO:0008006" key="4">
    <source>
        <dbReference type="Google" id="ProtNLM"/>
    </source>
</evidence>
<dbReference type="Gene3D" id="3.40.50.720">
    <property type="entry name" value="NAD(P)-binding Rossmann-like Domain"/>
    <property type="match status" value="1"/>
</dbReference>
<evidence type="ECO:0000313" key="3">
    <source>
        <dbReference type="Proteomes" id="UP000037069"/>
    </source>
</evidence>
<dbReference type="STRING" id="7375.A0A0L0CR90"/>
<dbReference type="OMA" id="SHTKMAN"/>
<name>A0A0L0CR90_LUCCU</name>
<dbReference type="EMBL" id="JRES01000127">
    <property type="protein sequence ID" value="KNC33954.1"/>
    <property type="molecule type" value="Genomic_DNA"/>
</dbReference>
<keyword evidence="3" id="KW-1185">Reference proteome</keyword>